<dbReference type="CDD" id="cd00338">
    <property type="entry name" value="Ser_Recombinase"/>
    <property type="match status" value="1"/>
</dbReference>
<gene>
    <name evidence="3" type="ORF">UV61_C0004G0060</name>
</gene>
<dbReference type="EMBL" id="LCFD01000004">
    <property type="protein sequence ID" value="KKS87134.1"/>
    <property type="molecule type" value="Genomic_DNA"/>
</dbReference>
<dbReference type="InterPro" id="IPR025827">
    <property type="entry name" value="Zn_ribbon_recom_dom"/>
</dbReference>
<protein>
    <submittedName>
        <fullName evidence="3">Recombinase</fullName>
    </submittedName>
</protein>
<dbReference type="InterPro" id="IPR050639">
    <property type="entry name" value="SSR_resolvase"/>
</dbReference>
<dbReference type="InterPro" id="IPR006119">
    <property type="entry name" value="Resolv_N"/>
</dbReference>
<proteinExistence type="predicted"/>
<dbReference type="Gene3D" id="3.90.1750.20">
    <property type="entry name" value="Putative Large Serine Recombinase, Chain B, Domain 2"/>
    <property type="match status" value="1"/>
</dbReference>
<organism evidence="3 4">
    <name type="scientific">Candidatus Gottesmanbacteria bacterium GW2011_GWB1_43_11</name>
    <dbReference type="NCBI Taxonomy" id="1618446"/>
    <lineage>
        <taxon>Bacteria</taxon>
        <taxon>Candidatus Gottesmaniibacteriota</taxon>
    </lineage>
</organism>
<evidence type="ECO:0000313" key="3">
    <source>
        <dbReference type="EMBL" id="KKS87134.1"/>
    </source>
</evidence>
<dbReference type="InterPro" id="IPR036162">
    <property type="entry name" value="Resolvase-like_N_sf"/>
</dbReference>
<dbReference type="SMART" id="SM00857">
    <property type="entry name" value="Resolvase"/>
    <property type="match status" value="1"/>
</dbReference>
<name>A0A0G1CNL3_9BACT</name>
<dbReference type="GO" id="GO:0003677">
    <property type="term" value="F:DNA binding"/>
    <property type="evidence" value="ECO:0007669"/>
    <property type="project" value="InterPro"/>
</dbReference>
<dbReference type="PROSITE" id="PS51736">
    <property type="entry name" value="RECOMBINASES_3"/>
    <property type="match status" value="1"/>
</dbReference>
<dbReference type="GO" id="GO:0000150">
    <property type="term" value="F:DNA strand exchange activity"/>
    <property type="evidence" value="ECO:0007669"/>
    <property type="project" value="InterPro"/>
</dbReference>
<sequence>KKEIEDSQGGALATPPPVASALKAKFKFAESRRNKKNEEKRKNFRRDKTMIKYIAYCRKSTDEKDKQVLSIEAQIAELKEFAKRENLIVTEFITEAKTAKIPGREQFAEVLKKIEKGMANAILSWHPDRLARNSIDGGKIIYLLDTGKLLDLKFPSFWFESTPQGKFMLSIAFGQSKYYVDNLSENVKRGNRQKLRNGVWPSKAPYGYNNNPKTRGIDIDEEKSKVVKKAFQLFADGNISFTGISQFMFKFGIKREGEKPVKVGQVKNMLLNRFYLGILKYAGEYYQGSHKTFISKKLFDEVQKQVEKIERPRQKGHNFAFAGLATCGECGAAITAEQHIKKYKNGTGQTFIYYRCTKKLKPCTQKYISELETEEQLRKIVGDCGLHEDWEPYFDKWITQAEEKDKLVAEVEEKQLDGQIQESEVKLNRLLDGYLDQVIEPEIYKQKKNELFDEKLKLEERKSQISKNGTVWLEPMREFVNCALQAQKIARAKNRLSANLNFAFRALATGGGVASAPPCESSISFLVSREGFEPSTYSLRGSCSTIELAAQNFINIIND</sequence>
<dbReference type="Pfam" id="PF13408">
    <property type="entry name" value="Zn_ribbon_recom"/>
    <property type="match status" value="1"/>
</dbReference>
<dbReference type="Pfam" id="PF00239">
    <property type="entry name" value="Resolvase"/>
    <property type="match status" value="1"/>
</dbReference>
<feature type="non-terminal residue" evidence="3">
    <location>
        <position position="1"/>
    </location>
</feature>
<dbReference type="InterPro" id="IPR038109">
    <property type="entry name" value="DNA_bind_recomb_sf"/>
</dbReference>
<dbReference type="Pfam" id="PF07508">
    <property type="entry name" value="Recombinase"/>
    <property type="match status" value="1"/>
</dbReference>
<dbReference type="PANTHER" id="PTHR30461">
    <property type="entry name" value="DNA-INVERTASE FROM LAMBDOID PROPHAGE"/>
    <property type="match status" value="1"/>
</dbReference>
<dbReference type="Gene3D" id="3.40.50.1390">
    <property type="entry name" value="Resolvase, N-terminal catalytic domain"/>
    <property type="match status" value="1"/>
</dbReference>
<feature type="domain" description="Recombinase" evidence="2">
    <location>
        <begin position="205"/>
        <end position="312"/>
    </location>
</feature>
<dbReference type="Proteomes" id="UP000034050">
    <property type="component" value="Unassembled WGS sequence"/>
</dbReference>
<comment type="caution">
    <text evidence="3">The sequence shown here is derived from an EMBL/GenBank/DDBJ whole genome shotgun (WGS) entry which is preliminary data.</text>
</comment>
<dbReference type="AlphaFoldDB" id="A0A0G1CNL3"/>
<dbReference type="PANTHER" id="PTHR30461:SF23">
    <property type="entry name" value="DNA RECOMBINASE-RELATED"/>
    <property type="match status" value="1"/>
</dbReference>
<dbReference type="InterPro" id="IPR011109">
    <property type="entry name" value="DNA_bind_recombinase_dom"/>
</dbReference>
<dbReference type="PROSITE" id="PS51737">
    <property type="entry name" value="RECOMBINASE_DNA_BIND"/>
    <property type="match status" value="1"/>
</dbReference>
<reference evidence="3 4" key="1">
    <citation type="journal article" date="2015" name="Nature">
        <title>rRNA introns, odd ribosomes, and small enigmatic genomes across a large radiation of phyla.</title>
        <authorList>
            <person name="Brown C.T."/>
            <person name="Hug L.A."/>
            <person name="Thomas B.C."/>
            <person name="Sharon I."/>
            <person name="Castelle C.J."/>
            <person name="Singh A."/>
            <person name="Wilkins M.J."/>
            <person name="Williams K.H."/>
            <person name="Banfield J.F."/>
        </authorList>
    </citation>
    <scope>NUCLEOTIDE SEQUENCE [LARGE SCALE GENOMIC DNA]</scope>
</reference>
<accession>A0A0G1CNL3</accession>
<evidence type="ECO:0000313" key="4">
    <source>
        <dbReference type="Proteomes" id="UP000034050"/>
    </source>
</evidence>
<evidence type="ECO:0000259" key="2">
    <source>
        <dbReference type="PROSITE" id="PS51737"/>
    </source>
</evidence>
<dbReference type="SUPFAM" id="SSF53041">
    <property type="entry name" value="Resolvase-like"/>
    <property type="match status" value="1"/>
</dbReference>
<feature type="domain" description="Resolvase/invertase-type recombinase catalytic" evidence="1">
    <location>
        <begin position="52"/>
        <end position="198"/>
    </location>
</feature>
<evidence type="ECO:0000259" key="1">
    <source>
        <dbReference type="PROSITE" id="PS51736"/>
    </source>
</evidence>